<name>A0AA36GLV7_CYLNA</name>
<evidence type="ECO:0000256" key="1">
    <source>
        <dbReference type="SAM" id="MobiDB-lite"/>
    </source>
</evidence>
<dbReference type="Proteomes" id="UP001176961">
    <property type="component" value="Unassembled WGS sequence"/>
</dbReference>
<feature type="compositionally biased region" description="Basic residues" evidence="1">
    <location>
        <begin position="141"/>
        <end position="151"/>
    </location>
</feature>
<evidence type="ECO:0000313" key="2">
    <source>
        <dbReference type="EMBL" id="CAJ0594465.1"/>
    </source>
</evidence>
<protein>
    <submittedName>
        <fullName evidence="2">Uncharacterized protein</fullName>
    </submittedName>
</protein>
<dbReference type="EMBL" id="CATQJL010000112">
    <property type="protein sequence ID" value="CAJ0594465.1"/>
    <property type="molecule type" value="Genomic_DNA"/>
</dbReference>
<feature type="region of interest" description="Disordered" evidence="1">
    <location>
        <begin position="141"/>
        <end position="174"/>
    </location>
</feature>
<reference evidence="2" key="1">
    <citation type="submission" date="2023-07" db="EMBL/GenBank/DDBJ databases">
        <authorList>
            <consortium name="CYATHOMIX"/>
        </authorList>
    </citation>
    <scope>NUCLEOTIDE SEQUENCE</scope>
    <source>
        <strain evidence="2">N/A</strain>
    </source>
</reference>
<comment type="caution">
    <text evidence="2">The sequence shown here is derived from an EMBL/GenBank/DDBJ whole genome shotgun (WGS) entry which is preliminary data.</text>
</comment>
<feature type="compositionally biased region" description="Basic residues" evidence="1">
    <location>
        <begin position="158"/>
        <end position="171"/>
    </location>
</feature>
<accession>A0AA36GLV7</accession>
<dbReference type="AlphaFoldDB" id="A0AA36GLV7"/>
<keyword evidence="3" id="KW-1185">Reference proteome</keyword>
<proteinExistence type="predicted"/>
<organism evidence="2 3">
    <name type="scientific">Cylicocyclus nassatus</name>
    <name type="common">Nematode worm</name>
    <dbReference type="NCBI Taxonomy" id="53992"/>
    <lineage>
        <taxon>Eukaryota</taxon>
        <taxon>Metazoa</taxon>
        <taxon>Ecdysozoa</taxon>
        <taxon>Nematoda</taxon>
        <taxon>Chromadorea</taxon>
        <taxon>Rhabditida</taxon>
        <taxon>Rhabditina</taxon>
        <taxon>Rhabditomorpha</taxon>
        <taxon>Strongyloidea</taxon>
        <taxon>Strongylidae</taxon>
        <taxon>Cylicocyclus</taxon>
    </lineage>
</organism>
<sequence length="191" mass="22294">MSIETLYSDVYKREATYYCLDSVPLQTTSQELQAKQDAIIPPTEVVYGEKEVSKPGKHHVIFYDIPGSSKRYVFGYQKETGKGDSIYTCNGCRRQGKKYTPIYVMNTTFHVDPCHLPHNCTPFEKYKDKAERATYKICRSFRSKRSTGKKPRQNETKRKTRRHHNKSKKKTAAVQPEDILKSLDMYNLFEF</sequence>
<evidence type="ECO:0000313" key="3">
    <source>
        <dbReference type="Proteomes" id="UP001176961"/>
    </source>
</evidence>
<gene>
    <name evidence="2" type="ORF">CYNAS_LOCUS6448</name>
</gene>